<dbReference type="PANTHER" id="PTHR42788">
    <property type="entry name" value="TAURINE IMPORT ATP-BINDING PROTEIN-RELATED"/>
    <property type="match status" value="1"/>
</dbReference>
<evidence type="ECO:0000313" key="5">
    <source>
        <dbReference type="EMBL" id="TQS82523.1"/>
    </source>
</evidence>
<evidence type="ECO:0000256" key="2">
    <source>
        <dbReference type="ARBA" id="ARBA00022741"/>
    </source>
</evidence>
<accession>A0A8J8TEN5</accession>
<dbReference type="Gene3D" id="3.40.50.300">
    <property type="entry name" value="P-loop containing nucleotide triphosphate hydrolases"/>
    <property type="match status" value="1"/>
</dbReference>
<dbReference type="InterPro" id="IPR050166">
    <property type="entry name" value="ABC_transporter_ATP-bind"/>
</dbReference>
<keyword evidence="1" id="KW-0813">Transport</keyword>
<dbReference type="OMA" id="LPWLTCF"/>
<name>A0A8J8TEN5_9ARCH</name>
<comment type="caution">
    <text evidence="5">The sequence shown here is derived from an EMBL/GenBank/DDBJ whole genome shotgun (WGS) entry which is preliminary data.</text>
</comment>
<dbReference type="InterPro" id="IPR003439">
    <property type="entry name" value="ABC_transporter-like_ATP-bd"/>
</dbReference>
<dbReference type="InterPro" id="IPR017871">
    <property type="entry name" value="ABC_transporter-like_CS"/>
</dbReference>
<dbReference type="SMART" id="SM00382">
    <property type="entry name" value="AAA"/>
    <property type="match status" value="1"/>
</dbReference>
<dbReference type="PANTHER" id="PTHR42788:SF13">
    <property type="entry name" value="ALIPHATIC SULFONATES IMPORT ATP-BINDING PROTEIN SSUB"/>
    <property type="match status" value="1"/>
</dbReference>
<evidence type="ECO:0000259" key="4">
    <source>
        <dbReference type="PROSITE" id="PS50893"/>
    </source>
</evidence>
<dbReference type="RefSeq" id="WP_020449206.1">
    <property type="nucleotide sequence ID" value="NZ_CAYAXV010000005.1"/>
</dbReference>
<dbReference type="EMBL" id="LVVT01000017">
    <property type="protein sequence ID" value="TQS82523.1"/>
    <property type="molecule type" value="Genomic_DNA"/>
</dbReference>
<feature type="domain" description="ABC transporter" evidence="4">
    <location>
        <begin position="4"/>
        <end position="237"/>
    </location>
</feature>
<dbReference type="CDD" id="cd03293">
    <property type="entry name" value="ABC_NrtD_SsuB_transporters"/>
    <property type="match status" value="1"/>
</dbReference>
<proteinExistence type="predicted"/>
<dbReference type="SUPFAM" id="SSF52540">
    <property type="entry name" value="P-loop containing nucleoside triphosphate hydrolases"/>
    <property type="match status" value="1"/>
</dbReference>
<dbReference type="PROSITE" id="PS00211">
    <property type="entry name" value="ABC_TRANSPORTER_1"/>
    <property type="match status" value="1"/>
</dbReference>
<sequence>MCILETKNVYKVYLDQKKTKGRLVLNDVSLKIDEGEFVCLIGPSGCGKTTMLNLMAGFETPTRGEVLYRGNPIKKPSWERGVVFQEYSLLPWMSVIENVEYGLDGKKLSDKEKNQIAMDCLTMVGLSEFIDHRPNLLSGGMKQRVAIARTLAMDPDIMLMDEPFSSLDEQTRRRLDGEVCDIWLKKQKTIVFVTHSVDEALLLGTRIIMFSQSPGEIVKEWSISVDHSKRDLTANEFVSLKQEILSTLQACSCADNYTNNPKMIKIEGE</sequence>
<reference evidence="5" key="1">
    <citation type="submission" date="2016-03" db="EMBL/GenBank/DDBJ databases">
        <authorList>
            <person name="Borrel G."/>
            <person name="Mccann A."/>
            <person name="O'Toole P.W."/>
        </authorList>
    </citation>
    <scope>NUCLEOTIDE SEQUENCE</scope>
    <source>
        <strain evidence="5">183</strain>
    </source>
</reference>
<dbReference type="GO" id="GO:0016887">
    <property type="term" value="F:ATP hydrolysis activity"/>
    <property type="evidence" value="ECO:0007669"/>
    <property type="project" value="InterPro"/>
</dbReference>
<protein>
    <submittedName>
        <fullName evidence="5">Nitrate/sulfonate/bicarbonate ABC transporter ATP-binding protein</fullName>
    </submittedName>
</protein>
<dbReference type="InterPro" id="IPR027417">
    <property type="entry name" value="P-loop_NTPase"/>
</dbReference>
<evidence type="ECO:0000256" key="1">
    <source>
        <dbReference type="ARBA" id="ARBA00022448"/>
    </source>
</evidence>
<dbReference type="GeneID" id="41323739"/>
<dbReference type="AlphaFoldDB" id="A0A8J8TEN5"/>
<evidence type="ECO:0000313" key="6">
    <source>
        <dbReference type="Proteomes" id="UP000752814"/>
    </source>
</evidence>
<evidence type="ECO:0000256" key="3">
    <source>
        <dbReference type="ARBA" id="ARBA00022840"/>
    </source>
</evidence>
<keyword evidence="3 5" id="KW-0067">ATP-binding</keyword>
<gene>
    <name evidence="5" type="ORF">A3207_08985</name>
</gene>
<dbReference type="Proteomes" id="UP000752814">
    <property type="component" value="Unassembled WGS sequence"/>
</dbReference>
<keyword evidence="2" id="KW-0547">Nucleotide-binding</keyword>
<dbReference type="GO" id="GO:0005524">
    <property type="term" value="F:ATP binding"/>
    <property type="evidence" value="ECO:0007669"/>
    <property type="project" value="UniProtKB-KW"/>
</dbReference>
<dbReference type="Pfam" id="PF00005">
    <property type="entry name" value="ABC_tran"/>
    <property type="match status" value="1"/>
</dbReference>
<organism evidence="5 6">
    <name type="scientific">Candidatus Methanomassiliicoccus intestinalis</name>
    <dbReference type="NCBI Taxonomy" id="1406512"/>
    <lineage>
        <taxon>Archaea</taxon>
        <taxon>Methanobacteriati</taxon>
        <taxon>Thermoplasmatota</taxon>
        <taxon>Thermoplasmata</taxon>
        <taxon>Methanomassiliicoccales</taxon>
        <taxon>Methanomassiliicoccaceae</taxon>
        <taxon>Methanomassiliicoccus</taxon>
    </lineage>
</organism>
<dbReference type="InterPro" id="IPR003593">
    <property type="entry name" value="AAA+_ATPase"/>
</dbReference>
<dbReference type="PROSITE" id="PS50893">
    <property type="entry name" value="ABC_TRANSPORTER_2"/>
    <property type="match status" value="1"/>
</dbReference>